<gene>
    <name evidence="1" type="ORF">CPAG_08848</name>
</gene>
<evidence type="ECO:0000313" key="1">
    <source>
        <dbReference type="EMBL" id="KMM72554.1"/>
    </source>
</evidence>
<dbReference type="Proteomes" id="UP000054567">
    <property type="component" value="Unassembled WGS sequence"/>
</dbReference>
<dbReference type="VEuPathDB" id="FungiDB:CPAG_08848"/>
<proteinExistence type="predicted"/>
<reference evidence="2" key="3">
    <citation type="journal article" date="2010" name="Genome Res.">
        <title>Population genomic sequencing of Coccidioides fungi reveals recent hybridization and transposon control.</title>
        <authorList>
            <person name="Neafsey D.E."/>
            <person name="Barker B.M."/>
            <person name="Sharpton T.J."/>
            <person name="Stajich J.E."/>
            <person name="Park D.J."/>
            <person name="Whiston E."/>
            <person name="Hung C.-Y."/>
            <person name="McMahan C."/>
            <person name="White J."/>
            <person name="Sykes S."/>
            <person name="Heiman D."/>
            <person name="Young S."/>
            <person name="Zeng Q."/>
            <person name="Abouelleil A."/>
            <person name="Aftuck L."/>
            <person name="Bessette D."/>
            <person name="Brown A."/>
            <person name="FitzGerald M."/>
            <person name="Lui A."/>
            <person name="Macdonald J.P."/>
            <person name="Priest M."/>
            <person name="Orbach M.J."/>
            <person name="Galgiani J.N."/>
            <person name="Kirkland T.N."/>
            <person name="Cole G.T."/>
            <person name="Birren B.W."/>
            <person name="Henn M.R."/>
            <person name="Taylor J.W."/>
            <person name="Rounsley S.D."/>
        </authorList>
    </citation>
    <scope>NUCLEOTIDE SEQUENCE [LARGE SCALE GENOMIC DNA]</scope>
    <source>
        <strain evidence="2">RMSCC 3488</strain>
    </source>
</reference>
<reference evidence="1 2" key="1">
    <citation type="submission" date="2007-06" db="EMBL/GenBank/DDBJ databases">
        <title>The Genome Sequence of Coccidioides posadasii RMSCC_3488.</title>
        <authorList>
            <consortium name="Coccidioides Genome Resources Consortium"/>
            <consortium name="The Broad Institute Genome Sequencing Platform"/>
            <person name="Henn M.R."/>
            <person name="Sykes S."/>
            <person name="Young S."/>
            <person name="Jaffe D."/>
            <person name="Berlin A."/>
            <person name="Alvarez P."/>
            <person name="Butler J."/>
            <person name="Gnerre S."/>
            <person name="Grabherr M."/>
            <person name="Mauceli E."/>
            <person name="Brockman W."/>
            <person name="Kodira C."/>
            <person name="Alvarado L."/>
            <person name="Zeng Q."/>
            <person name="Crawford M."/>
            <person name="Antoine C."/>
            <person name="Devon K."/>
            <person name="Galgiani J."/>
            <person name="Orsborn K."/>
            <person name="Lewis M.L."/>
            <person name="Nusbaum C."/>
            <person name="Galagan J."/>
            <person name="Birren B."/>
        </authorList>
    </citation>
    <scope>NUCLEOTIDE SEQUENCE [LARGE SCALE GENOMIC DNA]</scope>
    <source>
        <strain evidence="1 2">RMSCC 3488</strain>
    </source>
</reference>
<sequence length="164" mass="18992">MTSSVQSTYRVVEKVKARISANNLIRERCGVSAIHSPIRWLHRSIESNAAGLEESMIRRYLHPECNEQIMLKRNSENISIILKSFYSNQDHFSGRRIFKNENCFLFGNSEHVIPAAGAFRALFTFPMLLKQNKEQNRVKTVNHARSRQYRAEAQTLFVFLSSQT</sequence>
<name>A0A0J6FTW6_COCPO</name>
<accession>A0A0J6FTW6</accession>
<reference evidence="2" key="2">
    <citation type="journal article" date="2009" name="Genome Res.">
        <title>Comparative genomic analyses of the human fungal pathogens Coccidioides and their relatives.</title>
        <authorList>
            <person name="Sharpton T.J."/>
            <person name="Stajich J.E."/>
            <person name="Rounsley S.D."/>
            <person name="Gardner M.J."/>
            <person name="Wortman J.R."/>
            <person name="Jordar V.S."/>
            <person name="Maiti R."/>
            <person name="Kodira C.D."/>
            <person name="Neafsey D.E."/>
            <person name="Zeng Q."/>
            <person name="Hung C.-Y."/>
            <person name="McMahan C."/>
            <person name="Muszewska A."/>
            <person name="Grynberg M."/>
            <person name="Mandel M.A."/>
            <person name="Kellner E.M."/>
            <person name="Barker B.M."/>
            <person name="Galgiani J.N."/>
            <person name="Orbach M.J."/>
            <person name="Kirkland T.N."/>
            <person name="Cole G.T."/>
            <person name="Henn M.R."/>
            <person name="Birren B.W."/>
            <person name="Taylor J.W."/>
        </authorList>
    </citation>
    <scope>NUCLEOTIDE SEQUENCE [LARGE SCALE GENOMIC DNA]</scope>
    <source>
        <strain evidence="2">RMSCC 3488</strain>
    </source>
</reference>
<evidence type="ECO:0000313" key="2">
    <source>
        <dbReference type="Proteomes" id="UP000054567"/>
    </source>
</evidence>
<organism evidence="1 2">
    <name type="scientific">Coccidioides posadasii RMSCC 3488</name>
    <dbReference type="NCBI Taxonomy" id="454284"/>
    <lineage>
        <taxon>Eukaryota</taxon>
        <taxon>Fungi</taxon>
        <taxon>Dikarya</taxon>
        <taxon>Ascomycota</taxon>
        <taxon>Pezizomycotina</taxon>
        <taxon>Eurotiomycetes</taxon>
        <taxon>Eurotiomycetidae</taxon>
        <taxon>Onygenales</taxon>
        <taxon>Onygenaceae</taxon>
        <taxon>Coccidioides</taxon>
    </lineage>
</organism>
<dbReference type="AlphaFoldDB" id="A0A0J6FTW6"/>
<dbReference type="EMBL" id="DS268114">
    <property type="protein sequence ID" value="KMM72554.1"/>
    <property type="molecule type" value="Genomic_DNA"/>
</dbReference>
<protein>
    <submittedName>
        <fullName evidence="1">Uncharacterized protein</fullName>
    </submittedName>
</protein>